<organism evidence="7 8">
    <name type="scientific">Tetrahymena thermophila (strain SB210)</name>
    <dbReference type="NCBI Taxonomy" id="312017"/>
    <lineage>
        <taxon>Eukaryota</taxon>
        <taxon>Sar</taxon>
        <taxon>Alveolata</taxon>
        <taxon>Ciliophora</taxon>
        <taxon>Intramacronucleata</taxon>
        <taxon>Oligohymenophorea</taxon>
        <taxon>Hymenostomatida</taxon>
        <taxon>Tetrahymenina</taxon>
        <taxon>Tetrahymenidae</taxon>
        <taxon>Tetrahymena</taxon>
    </lineage>
</organism>
<evidence type="ECO:0000256" key="2">
    <source>
        <dbReference type="ARBA" id="ARBA00022448"/>
    </source>
</evidence>
<evidence type="ECO:0000256" key="3">
    <source>
        <dbReference type="ARBA" id="ARBA00022781"/>
    </source>
</evidence>
<evidence type="ECO:0000313" key="8">
    <source>
        <dbReference type="Proteomes" id="UP000009168"/>
    </source>
</evidence>
<keyword evidence="6" id="KW-0175">Coiled coil</keyword>
<dbReference type="Proteomes" id="UP000009168">
    <property type="component" value="Unassembled WGS sequence"/>
</dbReference>
<comment type="function">
    <text evidence="5">Subunit of the V1 complex of vacuolar(H+)-ATPase (V-ATPase), a multisubunit enzyme composed of a peripheral complex (V1) that hydrolyzes ATP and a membrane integral complex (V0) that translocates protons. V-ATPase is responsible for acidifying and maintaining the pH of intracellular compartments and in some cell types, is targeted to the plasma membrane, where it is responsible for acidifying the extracellular environment. Subunit C is necessary for the assembly of the catalytic sector of the enzyme and is likely to have a specific function in its catalytic activity.</text>
</comment>
<dbReference type="STRING" id="312017.Q234G6"/>
<evidence type="ECO:0000256" key="1">
    <source>
        <dbReference type="ARBA" id="ARBA00006138"/>
    </source>
</evidence>
<dbReference type="OrthoDB" id="6605928at2759"/>
<dbReference type="PANTHER" id="PTHR10137:SF0">
    <property type="entry name" value="V-TYPE PROTON ATPASE SUBUNIT C"/>
    <property type="match status" value="1"/>
</dbReference>
<dbReference type="HOGENOM" id="CLU_686049_0_0_1"/>
<dbReference type="SUPFAM" id="SSF118203">
    <property type="entry name" value="Vacuolar ATP synthase subunit C"/>
    <property type="match status" value="1"/>
</dbReference>
<keyword evidence="4 5" id="KW-0406">Ion transport</keyword>
<evidence type="ECO:0000313" key="7">
    <source>
        <dbReference type="EMBL" id="EAR92037.2"/>
    </source>
</evidence>
<dbReference type="InterPro" id="IPR004907">
    <property type="entry name" value="ATPase_V1-cplx_csu"/>
</dbReference>
<comment type="subunit">
    <text evidence="5">V-ATPase is a heteromultimeric enzyme composed of a peripheral catalytic V1 complex (components A to H) attached to an integral membrane V0 proton pore complex.</text>
</comment>
<keyword evidence="3 5" id="KW-0375">Hydrogen ion transport</keyword>
<comment type="similarity">
    <text evidence="1 5">Belongs to the V-ATPase C subunit family.</text>
</comment>
<name>Q234G6_TETTS</name>
<dbReference type="InParanoid" id="Q234G6"/>
<dbReference type="RefSeq" id="XP_001012282.2">
    <property type="nucleotide sequence ID" value="XM_001012282.3"/>
</dbReference>
<dbReference type="Pfam" id="PF03223">
    <property type="entry name" value="V-ATPase_C"/>
    <property type="match status" value="1"/>
</dbReference>
<dbReference type="OMA" id="VMIWIHV"/>
<dbReference type="AlphaFoldDB" id="Q234G6"/>
<accession>Q234G6</accession>
<reference evidence="8" key="1">
    <citation type="journal article" date="2006" name="PLoS Biol.">
        <title>Macronuclear genome sequence of the ciliate Tetrahymena thermophila, a model eukaryote.</title>
        <authorList>
            <person name="Eisen J.A."/>
            <person name="Coyne R.S."/>
            <person name="Wu M."/>
            <person name="Wu D."/>
            <person name="Thiagarajan M."/>
            <person name="Wortman J.R."/>
            <person name="Badger J.H."/>
            <person name="Ren Q."/>
            <person name="Amedeo P."/>
            <person name="Jones K.M."/>
            <person name="Tallon L.J."/>
            <person name="Delcher A.L."/>
            <person name="Salzberg S.L."/>
            <person name="Silva J.C."/>
            <person name="Haas B.J."/>
            <person name="Majoros W.H."/>
            <person name="Farzad M."/>
            <person name="Carlton J.M."/>
            <person name="Smith R.K. Jr."/>
            <person name="Garg J."/>
            <person name="Pearlman R.E."/>
            <person name="Karrer K.M."/>
            <person name="Sun L."/>
            <person name="Manning G."/>
            <person name="Elde N.C."/>
            <person name="Turkewitz A.P."/>
            <person name="Asai D.J."/>
            <person name="Wilkes D.E."/>
            <person name="Wang Y."/>
            <person name="Cai H."/>
            <person name="Collins K."/>
            <person name="Stewart B.A."/>
            <person name="Lee S.R."/>
            <person name="Wilamowska K."/>
            <person name="Weinberg Z."/>
            <person name="Ruzzo W.L."/>
            <person name="Wloga D."/>
            <person name="Gaertig J."/>
            <person name="Frankel J."/>
            <person name="Tsao C.-C."/>
            <person name="Gorovsky M.A."/>
            <person name="Keeling P.J."/>
            <person name="Waller R.F."/>
            <person name="Patron N.J."/>
            <person name="Cherry J.M."/>
            <person name="Stover N.A."/>
            <person name="Krieger C.J."/>
            <person name="del Toro C."/>
            <person name="Ryder H.F."/>
            <person name="Williamson S.C."/>
            <person name="Barbeau R.A."/>
            <person name="Hamilton E.P."/>
            <person name="Orias E."/>
        </authorList>
    </citation>
    <scope>NUCLEOTIDE SEQUENCE [LARGE SCALE GENOMIC DNA]</scope>
    <source>
        <strain evidence="8">SB210</strain>
    </source>
</reference>
<evidence type="ECO:0000256" key="5">
    <source>
        <dbReference type="RuleBase" id="RU364010"/>
    </source>
</evidence>
<dbReference type="Gene3D" id="1.20.1460.10">
    <property type="entry name" value="subunit c (vma5p) of the yeast v-atpase, domain 2"/>
    <property type="match status" value="2"/>
</dbReference>
<dbReference type="CDD" id="cd14785">
    <property type="entry name" value="V-ATPase_C"/>
    <property type="match status" value="1"/>
</dbReference>
<evidence type="ECO:0000256" key="6">
    <source>
        <dbReference type="SAM" id="Coils"/>
    </source>
</evidence>
<feature type="coiled-coil region" evidence="6">
    <location>
        <begin position="129"/>
        <end position="156"/>
    </location>
</feature>
<keyword evidence="8" id="KW-1185">Reference proteome</keyword>
<keyword evidence="2 5" id="KW-0813">Transport</keyword>
<gene>
    <name evidence="7" type="ORF">TTHERM_00105320</name>
</gene>
<proteinExistence type="inferred from homology"/>
<evidence type="ECO:0000256" key="4">
    <source>
        <dbReference type="ARBA" id="ARBA00023065"/>
    </source>
</evidence>
<dbReference type="GO" id="GO:0046961">
    <property type="term" value="F:proton-transporting ATPase activity, rotational mechanism"/>
    <property type="evidence" value="ECO:0007669"/>
    <property type="project" value="InterPro"/>
</dbReference>
<dbReference type="PANTHER" id="PTHR10137">
    <property type="entry name" value="V-TYPE PROTON ATPASE SUBUNIT C"/>
    <property type="match status" value="1"/>
</dbReference>
<sequence>MVYFLVGAENLFGDSDKTFSRITTELGNLATIKNRIDVQIRDFKLSNVDQLISSNEAMLKMETHIESILKKIERTYMDITESQHAEFQVNTRSSSVSLSQYVQDFKWDNNIFSRSQPLMELLKSFQQKATTIDNDIRQKQQVLQEAKNNLNSVALKEGNLLVKDLSDVFRKEYVKEKDFIYTENLTTVVAIVPNNVLEHFQQQYELMHHCVVPGSAKQFEGIQDKDYTVWRIVIFKLDYKNLKKILLEGEKLDENGKRQKTPVEEFISASREKLKVTVKEFQYNENDCAERERQRTAFQTQANSQSGKLRQTCEKSFGNLYEVYIHLKFLRLVVEIAAKFGQKSNNTTCLIQPAPGKEKQVQQKLLKLFADRAQLDAGMYGTKEELEDTEDFFPYAYVPITV</sequence>
<dbReference type="eggNOG" id="KOG2909">
    <property type="taxonomic scope" value="Eukaryota"/>
</dbReference>
<protein>
    <recommendedName>
        <fullName evidence="5">V-type proton ATPase subunit C</fullName>
    </recommendedName>
</protein>
<dbReference type="GeneID" id="7828147"/>
<dbReference type="KEGG" id="tet:TTHERM_00105320"/>
<dbReference type="GO" id="GO:0000221">
    <property type="term" value="C:vacuolar proton-transporting V-type ATPase, V1 domain"/>
    <property type="evidence" value="ECO:0007669"/>
    <property type="project" value="TreeGrafter"/>
</dbReference>
<dbReference type="InterPro" id="IPR036132">
    <property type="entry name" value="Vac_ATP_synth_c_sf"/>
</dbReference>
<dbReference type="FunCoup" id="Q234G6">
    <property type="interactions" value="111"/>
</dbReference>
<dbReference type="EMBL" id="GG662767">
    <property type="protein sequence ID" value="EAR92037.2"/>
    <property type="molecule type" value="Genomic_DNA"/>
</dbReference>